<comment type="caution">
    <text evidence="1">The sequence shown here is derived from an EMBL/GenBank/DDBJ whole genome shotgun (WGS) entry which is preliminary data.</text>
</comment>
<dbReference type="EMBL" id="CM037621">
    <property type="protein sequence ID" value="KAH8001400.1"/>
    <property type="molecule type" value="Genomic_DNA"/>
</dbReference>
<proteinExistence type="predicted"/>
<protein>
    <submittedName>
        <fullName evidence="1">Uncharacterized protein</fullName>
    </submittedName>
</protein>
<accession>A0ACB8F863</accession>
<organism evidence="1 2">
    <name type="scientific">Sphaerodactylus townsendi</name>
    <dbReference type="NCBI Taxonomy" id="933632"/>
    <lineage>
        <taxon>Eukaryota</taxon>
        <taxon>Metazoa</taxon>
        <taxon>Chordata</taxon>
        <taxon>Craniata</taxon>
        <taxon>Vertebrata</taxon>
        <taxon>Euteleostomi</taxon>
        <taxon>Lepidosauria</taxon>
        <taxon>Squamata</taxon>
        <taxon>Bifurcata</taxon>
        <taxon>Gekkota</taxon>
        <taxon>Sphaerodactylidae</taxon>
        <taxon>Sphaerodactylus</taxon>
    </lineage>
</organism>
<gene>
    <name evidence="1" type="ORF">K3G42_006422</name>
</gene>
<reference evidence="1" key="1">
    <citation type="submission" date="2021-08" db="EMBL/GenBank/DDBJ databases">
        <title>The first chromosome-level gecko genome reveals the dynamic sex chromosomes of Neotropical dwarf geckos (Sphaerodactylidae: Sphaerodactylus).</title>
        <authorList>
            <person name="Pinto B.J."/>
            <person name="Keating S.E."/>
            <person name="Gamble T."/>
        </authorList>
    </citation>
    <scope>NUCLEOTIDE SEQUENCE</scope>
    <source>
        <strain evidence="1">TG3544</strain>
    </source>
</reference>
<evidence type="ECO:0000313" key="2">
    <source>
        <dbReference type="Proteomes" id="UP000827872"/>
    </source>
</evidence>
<keyword evidence="2" id="KW-1185">Reference proteome</keyword>
<dbReference type="Proteomes" id="UP000827872">
    <property type="component" value="Linkage Group LG08"/>
</dbReference>
<sequence>MLHAGIMEAVVAPLTLLGGPCSSSSLVPAECVDLIGRWPCVASEKFLNMGPASALALSSPLLLDPCSFPNICLWGGLYSVKLFTADWSFSMFLLYDTQKVIKACRDSTTVWCSEV</sequence>
<name>A0ACB8F863_9SAUR</name>
<evidence type="ECO:0000313" key="1">
    <source>
        <dbReference type="EMBL" id="KAH8001400.1"/>
    </source>
</evidence>